<sequence>MVNTKKIAASAGGIIILGLAIIAFIVAPIIGENMAGNNQYIVLGSWNGIKIDNGISSSFRNQYGYLKNFAEQQNIIPQNAQAAESFQHQLLYLSFRLAVIQTAIESEMNNIGYTAPLFKVDKELVNHYLDETGSYSDLKYSQTPETTRAAYRKSMERALLQTRYIEDVFGNGNSYGLKISSKEADFVANMAKKERSFQYVTFNTGMYPSSEIVKYGEEHGDLFTQYDFSVLTYNTEEEAKKMLVSLKNGDIKFDEAVILNTSKTLTTDSGKLISNYRTDINRLFPDNEHLKQILELKPSDLSGAVKLNNGTFAIVRCDSEPTKPDFSSEAVIANIRSYMNRSEKGIIEDYLIKAAKRFAEKARTEGFEKAAKNFTETNLTVETTSSFGINYGNARLLQPLPSQTVFNILAQNENFFKTVFALKSEEISEPITAGSEVAVFKVNEEKEIDEYTLNSTKTGYEAQAGSWHPYYNLAMIMGISGINYPLPIAQTTFINYIFDSPKFENNFSKIFN</sequence>
<keyword evidence="1" id="KW-0472">Membrane</keyword>
<dbReference type="RefSeq" id="WP_194075448.1">
    <property type="nucleotide sequence ID" value="NZ_CP061839.1"/>
</dbReference>
<dbReference type="SUPFAM" id="SSF54534">
    <property type="entry name" value="FKBP-like"/>
    <property type="match status" value="1"/>
</dbReference>
<dbReference type="GO" id="GO:0016853">
    <property type="term" value="F:isomerase activity"/>
    <property type="evidence" value="ECO:0007669"/>
    <property type="project" value="UniProtKB-KW"/>
</dbReference>
<reference evidence="2 3" key="1">
    <citation type="submission" date="2020-09" db="EMBL/GenBank/DDBJ databases">
        <title>Characterization of Treponema spp. from bovine digital dermatitis in Korea.</title>
        <authorList>
            <person name="Espiritu H.M."/>
            <person name="Cho Y.I."/>
            <person name="Mamuad L."/>
        </authorList>
    </citation>
    <scope>NUCLEOTIDE SEQUENCE [LARGE SCALE GENOMIC DNA]</scope>
    <source>
        <strain evidence="2 3">KS1</strain>
    </source>
</reference>
<dbReference type="Proteomes" id="UP000593915">
    <property type="component" value="Chromosome"/>
</dbReference>
<evidence type="ECO:0000256" key="1">
    <source>
        <dbReference type="SAM" id="Phobius"/>
    </source>
</evidence>
<feature type="transmembrane region" description="Helical" evidence="1">
    <location>
        <begin position="7"/>
        <end position="30"/>
    </location>
</feature>
<name>A0A7S6WMH5_9SPIR</name>
<gene>
    <name evidence="2" type="ORF">IFE08_07940</name>
</gene>
<evidence type="ECO:0000313" key="2">
    <source>
        <dbReference type="EMBL" id="QOW59801.1"/>
    </source>
</evidence>
<keyword evidence="1" id="KW-0812">Transmembrane</keyword>
<accession>A0A7S6WMH5</accession>
<proteinExistence type="predicted"/>
<protein>
    <submittedName>
        <fullName evidence="2">Peptidyl-prolyl cis-trans isomerase</fullName>
    </submittedName>
</protein>
<dbReference type="AlphaFoldDB" id="A0A7S6WMH5"/>
<evidence type="ECO:0000313" key="3">
    <source>
        <dbReference type="Proteomes" id="UP000593915"/>
    </source>
</evidence>
<dbReference type="EMBL" id="CP061839">
    <property type="protein sequence ID" value="QOW59801.1"/>
    <property type="molecule type" value="Genomic_DNA"/>
</dbReference>
<keyword evidence="2" id="KW-0413">Isomerase</keyword>
<keyword evidence="1" id="KW-1133">Transmembrane helix</keyword>
<organism evidence="2 3">
    <name type="scientific">Treponema pedis</name>
    <dbReference type="NCBI Taxonomy" id="409322"/>
    <lineage>
        <taxon>Bacteria</taxon>
        <taxon>Pseudomonadati</taxon>
        <taxon>Spirochaetota</taxon>
        <taxon>Spirochaetia</taxon>
        <taxon>Spirochaetales</taxon>
        <taxon>Treponemataceae</taxon>
        <taxon>Treponema</taxon>
    </lineage>
</organism>